<dbReference type="Gene3D" id="3.40.50.1820">
    <property type="entry name" value="alpha/beta hydrolase"/>
    <property type="match status" value="1"/>
</dbReference>
<dbReference type="InterPro" id="IPR036322">
    <property type="entry name" value="WD40_repeat_dom_sf"/>
</dbReference>
<keyword evidence="13 24" id="KW-1133">Transmembrane helix</keyword>
<evidence type="ECO:0000256" key="13">
    <source>
        <dbReference type="ARBA" id="ARBA00022989"/>
    </source>
</evidence>
<dbReference type="Pfam" id="PF00450">
    <property type="entry name" value="Peptidase_S10"/>
    <property type="match status" value="1"/>
</dbReference>
<evidence type="ECO:0000256" key="9">
    <source>
        <dbReference type="ARBA" id="ARBA00022703"/>
    </source>
</evidence>
<feature type="repeat" description="WD" evidence="22">
    <location>
        <begin position="110"/>
        <end position="154"/>
    </location>
</feature>
<evidence type="ECO:0000256" key="21">
    <source>
        <dbReference type="ARBA" id="ARBA00042717"/>
    </source>
</evidence>
<evidence type="ECO:0000256" key="23">
    <source>
        <dbReference type="SAM" id="MobiDB-lite"/>
    </source>
</evidence>
<dbReference type="Pfam" id="PF00400">
    <property type="entry name" value="WD40"/>
    <property type="match status" value="4"/>
</dbReference>
<evidence type="ECO:0000256" key="14">
    <source>
        <dbReference type="ARBA" id="ARBA00023034"/>
    </source>
</evidence>
<dbReference type="GO" id="GO:0004185">
    <property type="term" value="F:serine-type carboxypeptidase activity"/>
    <property type="evidence" value="ECO:0007669"/>
    <property type="project" value="UniProtKB-EC"/>
</dbReference>
<feature type="region of interest" description="Disordered" evidence="23">
    <location>
        <begin position="888"/>
        <end position="912"/>
    </location>
</feature>
<feature type="repeat" description="WD" evidence="22">
    <location>
        <begin position="252"/>
        <end position="293"/>
    </location>
</feature>
<dbReference type="GO" id="GO:0006508">
    <property type="term" value="P:proteolysis"/>
    <property type="evidence" value="ECO:0007669"/>
    <property type="project" value="UniProtKB-KW"/>
</dbReference>
<keyword evidence="12" id="KW-0378">Hydrolase</keyword>
<evidence type="ECO:0000256" key="8">
    <source>
        <dbReference type="ARBA" id="ARBA00022692"/>
    </source>
</evidence>
<feature type="transmembrane region" description="Helical" evidence="24">
    <location>
        <begin position="807"/>
        <end position="828"/>
    </location>
</feature>
<dbReference type="FunFam" id="3.40.50.1820:FF:000121">
    <property type="entry name" value="Carboxypeptidase D"/>
    <property type="match status" value="1"/>
</dbReference>
<evidence type="ECO:0000256" key="18">
    <source>
        <dbReference type="ARBA" id="ARBA00038895"/>
    </source>
</evidence>
<feature type="compositionally biased region" description="Polar residues" evidence="23">
    <location>
        <begin position="889"/>
        <end position="899"/>
    </location>
</feature>
<dbReference type="InterPro" id="IPR001563">
    <property type="entry name" value="Peptidase_S10"/>
</dbReference>
<dbReference type="GO" id="GO:0005794">
    <property type="term" value="C:Golgi apparatus"/>
    <property type="evidence" value="ECO:0007669"/>
    <property type="project" value="UniProtKB-SubCell"/>
</dbReference>
<dbReference type="PROSITE" id="PS50082">
    <property type="entry name" value="WD_REPEATS_2"/>
    <property type="match status" value="3"/>
</dbReference>
<proteinExistence type="inferred from homology"/>
<evidence type="ECO:0000256" key="11">
    <source>
        <dbReference type="ARBA" id="ARBA00022737"/>
    </source>
</evidence>
<keyword evidence="16" id="KW-0325">Glycoprotein</keyword>
<name>A0A899FYD2_9ASCO</name>
<dbReference type="AlphaFoldDB" id="A0A899FYD2"/>
<dbReference type="InterPro" id="IPR015943">
    <property type="entry name" value="WD40/YVTN_repeat-like_dom_sf"/>
</dbReference>
<dbReference type="EMBL" id="CP054535">
    <property type="protein sequence ID" value="QSL65012.1"/>
    <property type="molecule type" value="Genomic_DNA"/>
</dbReference>
<evidence type="ECO:0000256" key="16">
    <source>
        <dbReference type="ARBA" id="ARBA00023180"/>
    </source>
</evidence>
<evidence type="ECO:0000313" key="25">
    <source>
        <dbReference type="EMBL" id="QSL65012.1"/>
    </source>
</evidence>
<keyword evidence="14" id="KW-0333">Golgi apparatus</keyword>
<keyword evidence="11" id="KW-0677">Repeat</keyword>
<keyword evidence="5 22" id="KW-0853">WD repeat</keyword>
<dbReference type="InterPro" id="IPR001680">
    <property type="entry name" value="WD40_rpt"/>
</dbReference>
<evidence type="ECO:0000256" key="6">
    <source>
        <dbReference type="ARBA" id="ARBA00022645"/>
    </source>
</evidence>
<keyword evidence="8 24" id="KW-0812">Transmembrane</keyword>
<dbReference type="InterPro" id="IPR033124">
    <property type="entry name" value="Ser_caboxypep_his_AS"/>
</dbReference>
<keyword evidence="10" id="KW-0732">Signal</keyword>
<dbReference type="SMART" id="SM00320">
    <property type="entry name" value="WD40"/>
    <property type="match status" value="4"/>
</dbReference>
<evidence type="ECO:0000256" key="10">
    <source>
        <dbReference type="ARBA" id="ARBA00022729"/>
    </source>
</evidence>
<dbReference type="EC" id="3.4.16.6" evidence="18"/>
<dbReference type="SUPFAM" id="SSF50978">
    <property type="entry name" value="WD40 repeat-like"/>
    <property type="match status" value="1"/>
</dbReference>
<evidence type="ECO:0000256" key="22">
    <source>
        <dbReference type="PROSITE-ProRule" id="PRU00221"/>
    </source>
</evidence>
<evidence type="ECO:0000256" key="2">
    <source>
        <dbReference type="ARBA" id="ARBA00004393"/>
    </source>
</evidence>
<sequence>MTSLFGSTPSTSITNQELKNDIEVIQPPEDSISGVSFSPQAELLAVSSWDKKVKIYEVQSSGQTTGKAMYEHQGHVLSCCWSKDGTKIASVGTDKAGMLFDLHTGQSIQVAAHDLPIKSCRFIDGGNMGNILATGSWDKMLKYWDLRQQQPIATVQLPERCYTMDVMNQLMVIGTADRHVCVIHLNNPTTIFKTTQSPLKFQTRVISCFIKANGYAIGSVEGRCAIQYVEDKDASLNFSFRCHRDSTGLSNNSSNVYSVNDISFHPQHGTFATAGSDGTFHFWDKDSKHRLKGFANVGGTISCTAFNRTGDIFAYAISYDWSKGYQANTPQTLNKIMLHPVGVDEVISTYYVESIPGLRDNLNLKLYSGRVKVNEENENALFFLFAENKYIVDKQRTLIWLNGGPGCSSMDGAFLENGPFRMTKDGQLLENPGGWNEFTNVIFVDQPAGTGFSYSLPENYPHGLPEAVRDFLVFLDKFFEIFPQYRNDELYITGESFSGQYVPYIAYTILKRNEENAEKGYDLKGILVGNGWIDPLTHFKTYLPFSLENGLVKKGSEQEEKILKAVKECELAFSKKDIKGIDICDSILAMIIRPDLREDNKCVNMYDFRLTYPSCEEIKWPDGAAQLASYLKKPEVLKALNVDDKKVTWQECNLRFTESFLRYNSPPSVEFLPYILSKIPVVLYSGDKDIICNHLGTEELISNLEWNGRKGFVDEDGTPIPRQDWIFMEKVVGYYQYDRNLTYVLIKDASHMVPYDKSLESQDMLNRFLGIDQEIIKKIRESKAKSKGSPDSKEDSLLEKQKAASRLYYHILAISLIFILIGIIYLTWRHCKSRRINNRYLNKFDHSTDSEYFNENGPQYYKNVNSPFSHKSSLHSFENYPGTIYNKASYPQTSQTRESSILDYNEPSRTTH</sequence>
<keyword evidence="26" id="KW-1185">Reference proteome</keyword>
<evidence type="ECO:0000256" key="12">
    <source>
        <dbReference type="ARBA" id="ARBA00022801"/>
    </source>
</evidence>
<evidence type="ECO:0000256" key="7">
    <source>
        <dbReference type="ARBA" id="ARBA00022670"/>
    </source>
</evidence>
<dbReference type="Proteomes" id="UP000663699">
    <property type="component" value="Chromosome 4"/>
</dbReference>
<dbReference type="SUPFAM" id="SSF53474">
    <property type="entry name" value="alpha/beta-Hydrolases"/>
    <property type="match status" value="1"/>
</dbReference>
<evidence type="ECO:0000256" key="5">
    <source>
        <dbReference type="ARBA" id="ARBA00022574"/>
    </source>
</evidence>
<gene>
    <name evidence="25" type="ORF">MERGE_002316</name>
</gene>
<keyword evidence="7" id="KW-0645">Protease</keyword>
<comment type="catalytic activity">
    <reaction evidence="1">
        <text>Preferential release of a C-terminal arginine or lysine residue.</text>
        <dbReference type="EC" id="3.4.16.6"/>
    </reaction>
</comment>
<evidence type="ECO:0000256" key="1">
    <source>
        <dbReference type="ARBA" id="ARBA00001003"/>
    </source>
</evidence>
<comment type="function">
    <text evidence="17">Protease with a carboxypeptidase B-like function involved in the C-terminal processing of the lysine and arginine residues from protein precursors. Promotes cell fusion and is involved in the programmed cell death.</text>
</comment>
<evidence type="ECO:0000256" key="20">
    <source>
        <dbReference type="ARBA" id="ARBA00040628"/>
    </source>
</evidence>
<feature type="repeat" description="WD" evidence="22">
    <location>
        <begin position="25"/>
        <end position="66"/>
    </location>
</feature>
<dbReference type="Gene3D" id="2.130.10.10">
    <property type="entry name" value="YVTN repeat-like/Quinoprotein amine dehydrogenase"/>
    <property type="match status" value="1"/>
</dbReference>
<evidence type="ECO:0000256" key="24">
    <source>
        <dbReference type="SAM" id="Phobius"/>
    </source>
</evidence>
<evidence type="ECO:0000256" key="3">
    <source>
        <dbReference type="ARBA" id="ARBA00007830"/>
    </source>
</evidence>
<dbReference type="PANTHER" id="PTHR10971">
    <property type="entry name" value="MRNA EXPORT FACTOR AND BUB3"/>
    <property type="match status" value="1"/>
</dbReference>
<comment type="subcellular location">
    <subcellularLocation>
        <location evidence="2">Golgi apparatus</location>
        <location evidence="2">trans-Golgi network membrane</location>
        <topology evidence="2">Single-pass type I membrane protein</topology>
    </subcellularLocation>
</comment>
<reference evidence="25" key="1">
    <citation type="submission" date="2020-06" db="EMBL/GenBank/DDBJ databases">
        <title>Genomes of multiple members of Pneumocystis genus reveal paths to human pathogen Pneumocystis jirovecii.</title>
        <authorList>
            <person name="Cisse O.H."/>
            <person name="Ma L."/>
            <person name="Dekker J."/>
            <person name="Khil P."/>
            <person name="Jo J."/>
            <person name="Brenchley J."/>
            <person name="Blair R."/>
            <person name="Pahar B."/>
            <person name="Chabe M."/>
            <person name="Van Rompay K.A."/>
            <person name="Keesler R."/>
            <person name="Sukura A."/>
            <person name="Hirsch V."/>
            <person name="Kutty G."/>
            <person name="Liu Y."/>
            <person name="Peng L."/>
            <person name="Chen J."/>
            <person name="Song J."/>
            <person name="Weissenbacher-Lang C."/>
            <person name="Xu J."/>
            <person name="Upham N.S."/>
            <person name="Stajich J.E."/>
            <person name="Cuomo C.A."/>
            <person name="Cushion M.T."/>
            <person name="Kovacs J.A."/>
        </authorList>
    </citation>
    <scope>NUCLEOTIDE SEQUENCE</scope>
    <source>
        <strain evidence="25">2A</strain>
    </source>
</reference>
<dbReference type="PRINTS" id="PR00724">
    <property type="entry name" value="CRBOXYPTASEC"/>
</dbReference>
<organism evidence="25 26">
    <name type="scientific">Pneumocystis wakefieldiae</name>
    <dbReference type="NCBI Taxonomy" id="38082"/>
    <lineage>
        <taxon>Eukaryota</taxon>
        <taxon>Fungi</taxon>
        <taxon>Dikarya</taxon>
        <taxon>Ascomycota</taxon>
        <taxon>Taphrinomycotina</taxon>
        <taxon>Pneumocystomycetes</taxon>
        <taxon>Pneumocystaceae</taxon>
        <taxon>Pneumocystis</taxon>
    </lineage>
</organism>
<dbReference type="InterPro" id="IPR029058">
    <property type="entry name" value="AB_hydrolase_fold"/>
</dbReference>
<comment type="similarity">
    <text evidence="3">Belongs to the WD repeat rae1 family.</text>
</comment>
<evidence type="ECO:0000256" key="17">
    <source>
        <dbReference type="ARBA" id="ARBA00037042"/>
    </source>
</evidence>
<accession>A0A899FYD2</accession>
<dbReference type="OrthoDB" id="443318at2759"/>
<evidence type="ECO:0000313" key="26">
    <source>
        <dbReference type="Proteomes" id="UP000663699"/>
    </source>
</evidence>
<dbReference type="GO" id="GO:0006915">
    <property type="term" value="P:apoptotic process"/>
    <property type="evidence" value="ECO:0007669"/>
    <property type="project" value="UniProtKB-KW"/>
</dbReference>
<keyword evidence="6" id="KW-0121">Carboxypeptidase</keyword>
<dbReference type="PROSITE" id="PS00560">
    <property type="entry name" value="CARBOXYPEPT_SER_HIS"/>
    <property type="match status" value="1"/>
</dbReference>
<keyword evidence="15 24" id="KW-0472">Membrane</keyword>
<comment type="similarity">
    <text evidence="4">Belongs to the peptidase S10 family.</text>
</comment>
<keyword evidence="9" id="KW-0053">Apoptosis</keyword>
<evidence type="ECO:0000256" key="4">
    <source>
        <dbReference type="ARBA" id="ARBA00009431"/>
    </source>
</evidence>
<evidence type="ECO:0000256" key="15">
    <source>
        <dbReference type="ARBA" id="ARBA00023136"/>
    </source>
</evidence>
<evidence type="ECO:0000256" key="19">
    <source>
        <dbReference type="ARBA" id="ARBA00040403"/>
    </source>
</evidence>
<protein>
    <recommendedName>
        <fullName evidence="20">Pheromone-processing carboxypeptidase KEX1</fullName>
        <ecNumber evidence="18">3.4.16.6</ecNumber>
    </recommendedName>
    <alternativeName>
        <fullName evidence="21">Carboxypeptidase D</fullName>
    </alternativeName>
    <alternativeName>
        <fullName evidence="19">Pheromone-processing carboxypeptidase kex1</fullName>
    </alternativeName>
</protein>
<dbReference type="FunFam" id="2.130.10.10:FF:000190">
    <property type="entry name" value="Nuclear pore complex subunit"/>
    <property type="match status" value="1"/>
</dbReference>